<protein>
    <submittedName>
        <fullName evidence="4">Uncharacterized protein</fullName>
    </submittedName>
</protein>
<name>A0A0H4PHR8_9BACT</name>
<evidence type="ECO:0000256" key="1">
    <source>
        <dbReference type="ARBA" id="ARBA00001913"/>
    </source>
</evidence>
<dbReference type="GO" id="GO:0030246">
    <property type="term" value="F:carbohydrate binding"/>
    <property type="evidence" value="ECO:0007669"/>
    <property type="project" value="InterPro"/>
</dbReference>
<dbReference type="InterPro" id="IPR014718">
    <property type="entry name" value="GH-type_carb-bd"/>
</dbReference>
<evidence type="ECO:0000256" key="3">
    <source>
        <dbReference type="ARBA" id="ARBA00022837"/>
    </source>
</evidence>
<sequence>MATAPQAEISNGIIKANLYLPDHENGYYRASRFDWSGVISSLEYKGHQYFGQWFKKYDPMINDAIMGPVEDFSPLGYDEAEEGGLFVKIGIGALEKIKEEKYRFSHTYELVNGGEWKVKKHKNRVEFRHELIDADGYGYQYTKVVELVKGKPVLVLKHTLKNTGTKSINTSVYNHNFFVIDQEPTGPNIKTTFPYDIHLDNSEQKKVVNFDSLGLVSDRTISFSRYFKNGESVYTSGIMGFRDLPEDYQFSVMNTKTGAGVKVKGDKALEKIVYWANARTYCAEPYIRLELEPGETVNWKNEYDFFTFEKE</sequence>
<accession>A0A0H4PHR8</accession>
<evidence type="ECO:0000256" key="2">
    <source>
        <dbReference type="ARBA" id="ARBA00011245"/>
    </source>
</evidence>
<dbReference type="PATRIC" id="fig|320787.5.peg.4800"/>
<dbReference type="KEGG" id="camu:CA2015_4376"/>
<organism evidence="4 5">
    <name type="scientific">Cyclobacterium amurskyense</name>
    <dbReference type="NCBI Taxonomy" id="320787"/>
    <lineage>
        <taxon>Bacteria</taxon>
        <taxon>Pseudomonadati</taxon>
        <taxon>Bacteroidota</taxon>
        <taxon>Cytophagia</taxon>
        <taxon>Cytophagales</taxon>
        <taxon>Cyclobacteriaceae</taxon>
        <taxon>Cyclobacterium</taxon>
    </lineage>
</organism>
<dbReference type="InterPro" id="IPR011013">
    <property type="entry name" value="Gal_mutarotase_sf_dom"/>
</dbReference>
<dbReference type="GO" id="GO:0003824">
    <property type="term" value="F:catalytic activity"/>
    <property type="evidence" value="ECO:0007669"/>
    <property type="project" value="InterPro"/>
</dbReference>
<keyword evidence="5" id="KW-1185">Reference proteome</keyword>
<evidence type="ECO:0000313" key="5">
    <source>
        <dbReference type="Proteomes" id="UP000036520"/>
    </source>
</evidence>
<dbReference type="STRING" id="320787.CA2015_4376"/>
<keyword evidence="3" id="KW-0106">Calcium</keyword>
<dbReference type="EMBL" id="CP012040">
    <property type="protein sequence ID" value="AKP53719.1"/>
    <property type="molecule type" value="Genomic_DNA"/>
</dbReference>
<evidence type="ECO:0000313" key="4">
    <source>
        <dbReference type="EMBL" id="AKP53719.1"/>
    </source>
</evidence>
<gene>
    <name evidence="4" type="ORF">CA2015_4376</name>
</gene>
<proteinExistence type="predicted"/>
<comment type="subunit">
    <text evidence="2">Monomer.</text>
</comment>
<dbReference type="SUPFAM" id="SSF74650">
    <property type="entry name" value="Galactose mutarotase-like"/>
    <property type="match status" value="1"/>
</dbReference>
<dbReference type="Gene3D" id="2.70.98.10">
    <property type="match status" value="1"/>
</dbReference>
<dbReference type="GO" id="GO:0005975">
    <property type="term" value="P:carbohydrate metabolic process"/>
    <property type="evidence" value="ECO:0007669"/>
    <property type="project" value="InterPro"/>
</dbReference>
<dbReference type="Proteomes" id="UP000036520">
    <property type="component" value="Chromosome"/>
</dbReference>
<reference evidence="4 5" key="1">
    <citation type="submission" date="2015-07" db="EMBL/GenBank/DDBJ databases">
        <authorList>
            <person name="Kim K.M."/>
        </authorList>
    </citation>
    <scope>NUCLEOTIDE SEQUENCE [LARGE SCALE GENOMIC DNA]</scope>
    <source>
        <strain evidence="4 5">KCTC 12363</strain>
    </source>
</reference>
<dbReference type="AlphaFoldDB" id="A0A0H4PHR8"/>
<comment type="cofactor">
    <cofactor evidence="1">
        <name>Ca(2+)</name>
        <dbReference type="ChEBI" id="CHEBI:29108"/>
    </cofactor>
</comment>